<dbReference type="HOGENOM" id="CLU_077763_0_0_1"/>
<keyword evidence="3" id="KW-1185">Reference proteome</keyword>
<dbReference type="STRING" id="6669.E9FSA3"/>
<dbReference type="EMBL" id="GL732523">
    <property type="protein sequence ID" value="EFX90355.1"/>
    <property type="molecule type" value="Genomic_DNA"/>
</dbReference>
<accession>E9FSA3</accession>
<keyword evidence="1" id="KW-0472">Membrane</keyword>
<organism evidence="2 3">
    <name type="scientific">Daphnia pulex</name>
    <name type="common">Water flea</name>
    <dbReference type="NCBI Taxonomy" id="6669"/>
    <lineage>
        <taxon>Eukaryota</taxon>
        <taxon>Metazoa</taxon>
        <taxon>Ecdysozoa</taxon>
        <taxon>Arthropoda</taxon>
        <taxon>Crustacea</taxon>
        <taxon>Branchiopoda</taxon>
        <taxon>Diplostraca</taxon>
        <taxon>Cladocera</taxon>
        <taxon>Anomopoda</taxon>
        <taxon>Daphniidae</taxon>
        <taxon>Daphnia</taxon>
    </lineage>
</organism>
<dbReference type="AlphaFoldDB" id="E9FSA3"/>
<dbReference type="KEGG" id="dpx:DAPPUDRAFT_33380"/>
<sequence length="258" mass="29647">ALKDEKQLQEGQLNYNLVVRDSQMPRYGSCWKNALKELETGCKHLTDDLQRWLALQFTNCFLEKAGQTTYPCDNNDDITVCLSQMNNNGFTAFTNFFTHTQSMCYFLQTQVWQEETENTVAKLTDNSMKVVQTLEDTNELQDAILEAQRKSLSQQERLLESSSQLGIALDMSKDNVKDMLEEFRSSTSEQRNMIFEVFDRLSKLQNLVLGEVSGFYSLIFYPTALLTVYLLTSTSRTAAARFWLFVLFGCSLALERCI</sequence>
<feature type="non-terminal residue" evidence="2">
    <location>
        <position position="1"/>
    </location>
</feature>
<evidence type="ECO:0000313" key="2">
    <source>
        <dbReference type="EMBL" id="EFX90355.1"/>
    </source>
</evidence>
<gene>
    <name evidence="2" type="ORF">DAPPUDRAFT_33380</name>
</gene>
<dbReference type="OMA" id="DTWENCR"/>
<keyword evidence="1" id="KW-0812">Transmembrane</keyword>
<dbReference type="PhylomeDB" id="E9FSA3"/>
<feature type="transmembrane region" description="Helical" evidence="1">
    <location>
        <begin position="208"/>
        <end position="232"/>
    </location>
</feature>
<protein>
    <submittedName>
        <fullName evidence="2">Uncharacterized protein</fullName>
    </submittedName>
</protein>
<dbReference type="PANTHER" id="PTHR33538">
    <property type="entry name" value="PROTEIN GAMETE EXPRESSED 1"/>
    <property type="match status" value="1"/>
</dbReference>
<name>E9FSA3_DAPPU</name>
<feature type="non-terminal residue" evidence="2">
    <location>
        <position position="258"/>
    </location>
</feature>
<dbReference type="Proteomes" id="UP000000305">
    <property type="component" value="Unassembled WGS sequence"/>
</dbReference>
<evidence type="ECO:0000313" key="3">
    <source>
        <dbReference type="Proteomes" id="UP000000305"/>
    </source>
</evidence>
<dbReference type="PANTHER" id="PTHR33538:SF2">
    <property type="entry name" value="PROTEIN GAMETE EXPRESSED 1"/>
    <property type="match status" value="1"/>
</dbReference>
<evidence type="ECO:0000256" key="1">
    <source>
        <dbReference type="SAM" id="Phobius"/>
    </source>
</evidence>
<proteinExistence type="predicted"/>
<dbReference type="eggNOG" id="ENOG502QR0N">
    <property type="taxonomic scope" value="Eukaryota"/>
</dbReference>
<keyword evidence="1" id="KW-1133">Transmembrane helix</keyword>
<dbReference type="InterPro" id="IPR040346">
    <property type="entry name" value="GEX1/Brambleberry"/>
</dbReference>
<reference evidence="2 3" key="1">
    <citation type="journal article" date="2011" name="Science">
        <title>The ecoresponsive genome of Daphnia pulex.</title>
        <authorList>
            <person name="Colbourne J.K."/>
            <person name="Pfrender M.E."/>
            <person name="Gilbert D."/>
            <person name="Thomas W.K."/>
            <person name="Tucker A."/>
            <person name="Oakley T.H."/>
            <person name="Tokishita S."/>
            <person name="Aerts A."/>
            <person name="Arnold G.J."/>
            <person name="Basu M.K."/>
            <person name="Bauer D.J."/>
            <person name="Caceres C.E."/>
            <person name="Carmel L."/>
            <person name="Casola C."/>
            <person name="Choi J.H."/>
            <person name="Detter J.C."/>
            <person name="Dong Q."/>
            <person name="Dusheyko S."/>
            <person name="Eads B.D."/>
            <person name="Frohlich T."/>
            <person name="Geiler-Samerotte K.A."/>
            <person name="Gerlach D."/>
            <person name="Hatcher P."/>
            <person name="Jogdeo S."/>
            <person name="Krijgsveld J."/>
            <person name="Kriventseva E.V."/>
            <person name="Kultz D."/>
            <person name="Laforsch C."/>
            <person name="Lindquist E."/>
            <person name="Lopez J."/>
            <person name="Manak J.R."/>
            <person name="Muller J."/>
            <person name="Pangilinan J."/>
            <person name="Patwardhan R.P."/>
            <person name="Pitluck S."/>
            <person name="Pritham E.J."/>
            <person name="Rechtsteiner A."/>
            <person name="Rho M."/>
            <person name="Rogozin I.B."/>
            <person name="Sakarya O."/>
            <person name="Salamov A."/>
            <person name="Schaack S."/>
            <person name="Shapiro H."/>
            <person name="Shiga Y."/>
            <person name="Skalitzky C."/>
            <person name="Smith Z."/>
            <person name="Souvorov A."/>
            <person name="Sung W."/>
            <person name="Tang Z."/>
            <person name="Tsuchiya D."/>
            <person name="Tu H."/>
            <person name="Vos H."/>
            <person name="Wang M."/>
            <person name="Wolf Y.I."/>
            <person name="Yamagata H."/>
            <person name="Yamada T."/>
            <person name="Ye Y."/>
            <person name="Shaw J.R."/>
            <person name="Andrews J."/>
            <person name="Crease T.J."/>
            <person name="Tang H."/>
            <person name="Lucas S.M."/>
            <person name="Robertson H.M."/>
            <person name="Bork P."/>
            <person name="Koonin E.V."/>
            <person name="Zdobnov E.M."/>
            <person name="Grigoriev I.V."/>
            <person name="Lynch M."/>
            <person name="Boore J.L."/>
        </authorList>
    </citation>
    <scope>NUCLEOTIDE SEQUENCE [LARGE SCALE GENOMIC DNA]</scope>
</reference>
<dbReference type="OrthoDB" id="377549at2759"/>
<dbReference type="InParanoid" id="E9FSA3"/>